<keyword evidence="3" id="KW-0732">Signal</keyword>
<dbReference type="Gene3D" id="3.10.20.310">
    <property type="entry name" value="membrane protein fhac"/>
    <property type="match status" value="1"/>
</dbReference>
<dbReference type="Gene3D" id="2.40.160.50">
    <property type="entry name" value="membrane protein fhac: a member of the omp85/tpsb transporter family"/>
    <property type="match status" value="1"/>
</dbReference>
<dbReference type="InterPro" id="IPR039910">
    <property type="entry name" value="D15-like"/>
</dbReference>
<dbReference type="PANTHER" id="PTHR12815:SF42">
    <property type="entry name" value="BACTERIAL SURFACE ANTIGEN (D15) DOMAIN-CONTAINING PROTEIN"/>
    <property type="match status" value="1"/>
</dbReference>
<evidence type="ECO:0000313" key="6">
    <source>
        <dbReference type="Proteomes" id="UP000826014"/>
    </source>
</evidence>
<evidence type="ECO:0000256" key="1">
    <source>
        <dbReference type="ARBA" id="ARBA00004370"/>
    </source>
</evidence>
<evidence type="ECO:0000259" key="4">
    <source>
        <dbReference type="Pfam" id="PF01103"/>
    </source>
</evidence>
<evidence type="ECO:0000313" key="5">
    <source>
        <dbReference type="EMBL" id="QYF48710.1"/>
    </source>
</evidence>
<feature type="signal peptide" evidence="3">
    <location>
        <begin position="1"/>
        <end position="19"/>
    </location>
</feature>
<keyword evidence="6" id="KW-1185">Reference proteome</keyword>
<sequence>MFLKKLTTFFCLLPIAISAAISYNVEFEGIQDIRLLKAVKSASQLCSQKRRSPNSIHALSYRAEEDVPSILNVMHSYGYYEAKVDIQIHSSLDRNLVSILIYPGARYRLKTFDIHLDTDIEDTCAFMRLNHLGIELNKPIHTRDVLNAELKTLRLLAEHGFPLAEISSREIVADGSTKEVTVDLYIKTGQLALFGPLNNTGAPGVKSRFFRNKVAWREGDIYDSRLVEKTQSKLIDSELFSSVLVRYKGKIEADGSLPMQIDTSEAKHRTINMGLSYQTVFGPGVTFGWENRNIARMGRRLSLQGDLTHMIQTGIAKYWHPDFYKVGQDFISQAEVERDSLYAYSSRSYNAQARMERKFNEHVSFSYGIRPELLYVSESIENRKFWLLEFLLYLRYTTTNSLLNPTKGITLEYVAVPTFNMKDTNEKYLYQQISESTYWPLDKKNKVVFAQKIKVGSILSHNLSEVPVPKRVLGGTDEDLRGYRYRTVSPLKDRKPIGGRAAIYLNFELRFQITKSIGLVPFLDLGNVQTFEHLSLHGKWFKSIGLGFRYFTFVGPFRLDVAFPLDRRKHIDSVYKILVSIGQTF</sequence>
<dbReference type="Proteomes" id="UP000826014">
    <property type="component" value="Chromosome"/>
</dbReference>
<evidence type="ECO:0000256" key="2">
    <source>
        <dbReference type="ARBA" id="ARBA00023136"/>
    </source>
</evidence>
<feature type="chain" id="PRO_5046680855" evidence="3">
    <location>
        <begin position="20"/>
        <end position="585"/>
    </location>
</feature>
<organism evidence="5 6">
    <name type="scientific">Candidatus Rhabdochlamydia oedothoracis</name>
    <dbReference type="NCBI Taxonomy" id="2720720"/>
    <lineage>
        <taxon>Bacteria</taxon>
        <taxon>Pseudomonadati</taxon>
        <taxon>Chlamydiota</taxon>
        <taxon>Chlamydiia</taxon>
        <taxon>Parachlamydiales</taxon>
        <taxon>Candidatus Rhabdochlamydiaceae</taxon>
        <taxon>Candidatus Rhabdochlamydia</taxon>
    </lineage>
</organism>
<comment type="subcellular location">
    <subcellularLocation>
        <location evidence="1">Membrane</location>
    </subcellularLocation>
</comment>
<dbReference type="Pfam" id="PF01103">
    <property type="entry name" value="Omp85"/>
    <property type="match status" value="1"/>
</dbReference>
<gene>
    <name evidence="5" type="ORF">RHABOEDO_000914</name>
</gene>
<dbReference type="InterPro" id="IPR000184">
    <property type="entry name" value="Bac_surfAg_D15"/>
</dbReference>
<keyword evidence="2" id="KW-0472">Membrane</keyword>
<reference evidence="5 6" key="1">
    <citation type="journal article" date="2022" name="bioRxiv">
        <title>Ecology and evolution of chlamydial symbionts of arthropods.</title>
        <authorList>
            <person name="Halter T."/>
            <person name="Koestlbacher S."/>
            <person name="Collingro A."/>
            <person name="Sixt B.S."/>
            <person name="Toenshoff E.R."/>
            <person name="Hendrickx F."/>
            <person name="Kostanjsek R."/>
            <person name="Horn M."/>
        </authorList>
    </citation>
    <scope>NUCLEOTIDE SEQUENCE [LARGE SCALE GENOMIC DNA]</scope>
    <source>
        <strain evidence="5">W744xW776</strain>
    </source>
</reference>
<feature type="domain" description="Bacterial surface antigen (D15)" evidence="4">
    <location>
        <begin position="297"/>
        <end position="585"/>
    </location>
</feature>
<dbReference type="EMBL" id="CP075587">
    <property type="protein sequence ID" value="QYF48710.1"/>
    <property type="molecule type" value="Genomic_DNA"/>
</dbReference>
<dbReference type="PANTHER" id="PTHR12815">
    <property type="entry name" value="SORTING AND ASSEMBLY MACHINERY SAMM50 PROTEIN FAMILY MEMBER"/>
    <property type="match status" value="1"/>
</dbReference>
<proteinExistence type="predicted"/>
<evidence type="ECO:0000256" key="3">
    <source>
        <dbReference type="SAM" id="SignalP"/>
    </source>
</evidence>
<name>A0ABX8V5I1_9BACT</name>
<accession>A0ABX8V5I1</accession>
<protein>
    <submittedName>
        <fullName evidence="5">Translocation and assembly module subunit TamA</fullName>
    </submittedName>
</protein>